<evidence type="ECO:0000256" key="2">
    <source>
        <dbReference type="SAM" id="Phobius"/>
    </source>
</evidence>
<keyword evidence="2" id="KW-0812">Transmembrane</keyword>
<dbReference type="EMBL" id="JBJUIK010000012">
    <property type="protein sequence ID" value="KAL3508653.1"/>
    <property type="molecule type" value="Genomic_DNA"/>
</dbReference>
<dbReference type="Proteomes" id="UP001630127">
    <property type="component" value="Unassembled WGS sequence"/>
</dbReference>
<keyword evidence="4" id="KW-1185">Reference proteome</keyword>
<dbReference type="AlphaFoldDB" id="A0ABD2YSZ3"/>
<keyword evidence="2" id="KW-0472">Membrane</keyword>
<evidence type="ECO:0000313" key="4">
    <source>
        <dbReference type="Proteomes" id="UP001630127"/>
    </source>
</evidence>
<sequence>MGFGNRGVVGDKWSSRVLWICAIGSAIGLYMVAAERQAQNRAKMMSEALEGAGQGAEKVNCSKSPAVNQWLAALNKYGPPAPPQSLSPKAWLAEGPIKDDTFRTSVGTYGIEEHEPTPPDWDGIEEHELTPPNLDGGTEEHEPTPPDWASAIQEVIS</sequence>
<name>A0ABD2YSZ3_9GENT</name>
<feature type="transmembrane region" description="Helical" evidence="2">
    <location>
        <begin position="17"/>
        <end position="34"/>
    </location>
</feature>
<reference evidence="3 4" key="1">
    <citation type="submission" date="2024-11" db="EMBL/GenBank/DDBJ databases">
        <title>A near-complete genome assembly of Cinchona calisaya.</title>
        <authorList>
            <person name="Lian D.C."/>
            <person name="Zhao X.W."/>
            <person name="Wei L."/>
        </authorList>
    </citation>
    <scope>NUCLEOTIDE SEQUENCE [LARGE SCALE GENOMIC DNA]</scope>
    <source>
        <tissue evidence="3">Nenye</tissue>
    </source>
</reference>
<organism evidence="3 4">
    <name type="scientific">Cinchona calisaya</name>
    <dbReference type="NCBI Taxonomy" id="153742"/>
    <lineage>
        <taxon>Eukaryota</taxon>
        <taxon>Viridiplantae</taxon>
        <taxon>Streptophyta</taxon>
        <taxon>Embryophyta</taxon>
        <taxon>Tracheophyta</taxon>
        <taxon>Spermatophyta</taxon>
        <taxon>Magnoliopsida</taxon>
        <taxon>eudicotyledons</taxon>
        <taxon>Gunneridae</taxon>
        <taxon>Pentapetalae</taxon>
        <taxon>asterids</taxon>
        <taxon>lamiids</taxon>
        <taxon>Gentianales</taxon>
        <taxon>Rubiaceae</taxon>
        <taxon>Cinchonoideae</taxon>
        <taxon>Cinchoneae</taxon>
        <taxon>Cinchona</taxon>
    </lineage>
</organism>
<keyword evidence="2" id="KW-1133">Transmembrane helix</keyword>
<proteinExistence type="predicted"/>
<evidence type="ECO:0000256" key="1">
    <source>
        <dbReference type="SAM" id="MobiDB-lite"/>
    </source>
</evidence>
<accession>A0ABD2YSZ3</accession>
<evidence type="ECO:0000313" key="3">
    <source>
        <dbReference type="EMBL" id="KAL3508653.1"/>
    </source>
</evidence>
<comment type="caution">
    <text evidence="3">The sequence shown here is derived from an EMBL/GenBank/DDBJ whole genome shotgun (WGS) entry which is preliminary data.</text>
</comment>
<feature type="region of interest" description="Disordered" evidence="1">
    <location>
        <begin position="109"/>
        <end position="157"/>
    </location>
</feature>
<protein>
    <submittedName>
        <fullName evidence="3">Uncharacterized protein</fullName>
    </submittedName>
</protein>
<gene>
    <name evidence="3" type="ORF">ACH5RR_028054</name>
</gene>